<dbReference type="AlphaFoldDB" id="A0A100YXE1"/>
<gene>
    <name evidence="2" type="ORF">AUL39_03720</name>
</gene>
<dbReference type="STRING" id="1299998.AUL39_03720"/>
<proteinExistence type="predicted"/>
<dbReference type="EMBL" id="LOJF01000001">
    <property type="protein sequence ID" value="KUH59430.1"/>
    <property type="molecule type" value="Genomic_DNA"/>
</dbReference>
<evidence type="ECO:0000259" key="1">
    <source>
        <dbReference type="Pfam" id="PF00535"/>
    </source>
</evidence>
<sequence>MSRISVLVPVYNVEGYLDECLGSLADQSLADIDIICVNDGSTDGSRAVLAKWEQRDPRVRVIDKPNGGLSSARNAGIDAATTEYVCFLDSDDRFHPNACAEMVRLLDQTGADVLTFGSTLNPPETRDQWLEFVLSPRDAVFEGYDSGLMFHEASRPFSWRTACRRDFLVEKGIRFEEDVRFGEDQVFDFAIYPRASRTALSSEKLYEYRVAREGSLMARMNADVTAKMLEHVNIVDHILKDWQRGGFMGMDDENLIEFIMEFVMREAIRQDDAGYRKIAAAMRSVLLSFWDEKTLSSMDVLATTRAMVTKATLAPKGMGAAARRALAVAYYQEHKHADFMLRLERRFRR</sequence>
<dbReference type="PANTHER" id="PTHR22916:SF3">
    <property type="entry name" value="UDP-GLCNAC:BETAGAL BETA-1,3-N-ACETYLGLUCOSAMINYLTRANSFERASE-LIKE PROTEIN 1"/>
    <property type="match status" value="1"/>
</dbReference>
<comment type="caution">
    <text evidence="2">The sequence shown here is derived from an EMBL/GenBank/DDBJ whole genome shotgun (WGS) entry which is preliminary data.</text>
</comment>
<dbReference type="Pfam" id="PF00535">
    <property type="entry name" value="Glycos_transf_2"/>
    <property type="match status" value="1"/>
</dbReference>
<dbReference type="GO" id="GO:0016758">
    <property type="term" value="F:hexosyltransferase activity"/>
    <property type="evidence" value="ECO:0007669"/>
    <property type="project" value="UniProtKB-ARBA"/>
</dbReference>
<dbReference type="SUPFAM" id="SSF53448">
    <property type="entry name" value="Nucleotide-diphospho-sugar transferases"/>
    <property type="match status" value="1"/>
</dbReference>
<dbReference type="PANTHER" id="PTHR22916">
    <property type="entry name" value="GLYCOSYLTRANSFERASE"/>
    <property type="match status" value="1"/>
</dbReference>
<dbReference type="OrthoDB" id="1666828at2"/>
<dbReference type="RefSeq" id="WP_059053722.1">
    <property type="nucleotide sequence ID" value="NZ_LOJF01000001.1"/>
</dbReference>
<feature type="domain" description="Glycosyltransferase 2-like" evidence="1">
    <location>
        <begin position="5"/>
        <end position="130"/>
    </location>
</feature>
<keyword evidence="3" id="KW-1185">Reference proteome</keyword>
<dbReference type="Proteomes" id="UP000054078">
    <property type="component" value="Unassembled WGS sequence"/>
</dbReference>
<evidence type="ECO:0000313" key="2">
    <source>
        <dbReference type="EMBL" id="KUH59430.1"/>
    </source>
</evidence>
<dbReference type="InterPro" id="IPR029044">
    <property type="entry name" value="Nucleotide-diphossugar_trans"/>
</dbReference>
<dbReference type="CDD" id="cd00761">
    <property type="entry name" value="Glyco_tranf_GTA_type"/>
    <property type="match status" value="1"/>
</dbReference>
<protein>
    <recommendedName>
        <fullName evidence="1">Glycosyltransferase 2-like domain-containing protein</fullName>
    </recommendedName>
</protein>
<evidence type="ECO:0000313" key="3">
    <source>
        <dbReference type="Proteomes" id="UP000054078"/>
    </source>
</evidence>
<reference evidence="2 3" key="1">
    <citation type="submission" date="2015-12" db="EMBL/GenBank/DDBJ databases">
        <title>Draft Genome Sequence of Olsenella scatoligenes SK9K4T; a Producer of 3-Methylindole- (skatole) and 4-Methylphenol- (p-cresol) Isolated from Pig Feces.</title>
        <authorList>
            <person name="Li X."/>
            <person name="Borg B."/>
            <person name="Canibe N."/>
        </authorList>
    </citation>
    <scope>NUCLEOTIDE SEQUENCE [LARGE SCALE GENOMIC DNA]</scope>
    <source>
        <strain evidence="2 3">SK9K4</strain>
    </source>
</reference>
<accession>A0A100YXE1</accession>
<dbReference type="InterPro" id="IPR001173">
    <property type="entry name" value="Glyco_trans_2-like"/>
</dbReference>
<name>A0A100YXE1_TRASO</name>
<dbReference type="Gene3D" id="3.90.550.10">
    <property type="entry name" value="Spore Coat Polysaccharide Biosynthesis Protein SpsA, Chain A"/>
    <property type="match status" value="1"/>
</dbReference>
<organism evidence="2 3">
    <name type="scientific">Tractidigestivibacter scatoligenes</name>
    <name type="common">Olsenella scatoligenes</name>
    <dbReference type="NCBI Taxonomy" id="1299998"/>
    <lineage>
        <taxon>Bacteria</taxon>
        <taxon>Bacillati</taxon>
        <taxon>Actinomycetota</taxon>
        <taxon>Coriobacteriia</taxon>
        <taxon>Coriobacteriales</taxon>
        <taxon>Atopobiaceae</taxon>
        <taxon>Tractidigestivibacter</taxon>
    </lineage>
</organism>